<dbReference type="InterPro" id="IPR028098">
    <property type="entry name" value="Glyco_trans_4-like_N"/>
</dbReference>
<dbReference type="RefSeq" id="WP_327788915.1">
    <property type="nucleotide sequence ID" value="NZ_JARGEQ010000090.1"/>
</dbReference>
<dbReference type="Pfam" id="PF13439">
    <property type="entry name" value="Glyco_transf_4"/>
    <property type="match status" value="1"/>
</dbReference>
<sequence>MIYVFYSNDPLAQDLGGGAEHFRGLFRALDESGLAYRLVAARLQHDRRHPAVDYVCEGSAFPRFWLASWRWFWRNRHRLRPGDVLHFHRTYAAWPALVLARGKARVVVTYHNVSGRVLAGRLGRLAAPLRALMLVFERQVARAADAILCVSERDRGELAARVARKPFEAALVIPAALDQRLFANPPPPPGPALAGRLLFLGRLSHQKNLPLAVATLEHLAAEGADVTLTIAGDGEDAASLDRLIARSPARRRIFRLGPVPHGEVPALLAAHGILLLTSRYEASPTVVKEALLARRPVVTTDVGDVRAWLEEGTSGFIRAAEPAALAEGVRAARLLLEAGRYRPGAALERLDERAIMGRVLDLYRRLAAA</sequence>
<dbReference type="EMBL" id="JARGEQ010000090">
    <property type="protein sequence ID" value="MDF1586500.1"/>
    <property type="molecule type" value="Genomic_DNA"/>
</dbReference>
<dbReference type="AlphaFoldDB" id="A0AAP3XRB1"/>
<dbReference type="InterPro" id="IPR050194">
    <property type="entry name" value="Glycosyltransferase_grp1"/>
</dbReference>
<feature type="domain" description="Glycosyltransferase subfamily 4-like N-terminal" evidence="1">
    <location>
        <begin position="16"/>
        <end position="162"/>
    </location>
</feature>
<dbReference type="Pfam" id="PF13692">
    <property type="entry name" value="Glyco_trans_1_4"/>
    <property type="match status" value="1"/>
</dbReference>
<keyword evidence="3" id="KW-1185">Reference proteome</keyword>
<dbReference type="Proteomes" id="UP001301140">
    <property type="component" value="Unassembled WGS sequence"/>
</dbReference>
<evidence type="ECO:0000259" key="1">
    <source>
        <dbReference type="Pfam" id="PF13439"/>
    </source>
</evidence>
<reference evidence="2 3" key="1">
    <citation type="submission" date="2023-03" db="EMBL/GenBank/DDBJ databases">
        <title>YIM 152171 draft genome.</title>
        <authorList>
            <person name="Yang Z."/>
        </authorList>
    </citation>
    <scope>NUCLEOTIDE SEQUENCE [LARGE SCALE GENOMIC DNA]</scope>
    <source>
        <strain evidence="2 3">YIM 152171</strain>
    </source>
</reference>
<dbReference type="PANTHER" id="PTHR45947:SF3">
    <property type="entry name" value="SULFOQUINOVOSYL TRANSFERASE SQD2"/>
    <property type="match status" value="1"/>
</dbReference>
<evidence type="ECO:0000313" key="3">
    <source>
        <dbReference type="Proteomes" id="UP001301140"/>
    </source>
</evidence>
<dbReference type="GO" id="GO:0016757">
    <property type="term" value="F:glycosyltransferase activity"/>
    <property type="evidence" value="ECO:0007669"/>
    <property type="project" value="TreeGrafter"/>
</dbReference>
<organism evidence="2 3">
    <name type="scientific">Marinimicrococcus flavescens</name>
    <dbReference type="NCBI Taxonomy" id="3031815"/>
    <lineage>
        <taxon>Bacteria</taxon>
        <taxon>Pseudomonadati</taxon>
        <taxon>Pseudomonadota</taxon>
        <taxon>Alphaproteobacteria</taxon>
        <taxon>Geminicoccales</taxon>
        <taxon>Geminicoccaceae</taxon>
        <taxon>Marinimicrococcus</taxon>
    </lineage>
</organism>
<dbReference type="SUPFAM" id="SSF53756">
    <property type="entry name" value="UDP-Glycosyltransferase/glycogen phosphorylase"/>
    <property type="match status" value="1"/>
</dbReference>
<name>A0AAP3XRB1_9PROT</name>
<dbReference type="PANTHER" id="PTHR45947">
    <property type="entry name" value="SULFOQUINOVOSYL TRANSFERASE SQD2"/>
    <property type="match status" value="1"/>
</dbReference>
<dbReference type="Gene3D" id="3.40.50.2000">
    <property type="entry name" value="Glycogen Phosphorylase B"/>
    <property type="match status" value="2"/>
</dbReference>
<proteinExistence type="predicted"/>
<gene>
    <name evidence="2" type="ORF">PZ740_08900</name>
</gene>
<dbReference type="CDD" id="cd03801">
    <property type="entry name" value="GT4_PimA-like"/>
    <property type="match status" value="1"/>
</dbReference>
<evidence type="ECO:0000313" key="2">
    <source>
        <dbReference type="EMBL" id="MDF1586500.1"/>
    </source>
</evidence>
<comment type="caution">
    <text evidence="2">The sequence shown here is derived from an EMBL/GenBank/DDBJ whole genome shotgun (WGS) entry which is preliminary data.</text>
</comment>
<protein>
    <submittedName>
        <fullName evidence="2">Glycosyltransferase family 4 protein</fullName>
    </submittedName>
</protein>
<accession>A0AAP3XRB1</accession>